<feature type="domain" description="VHS" evidence="14">
    <location>
        <begin position="25"/>
        <end position="148"/>
    </location>
</feature>
<proteinExistence type="inferred from homology"/>
<feature type="domain" description="FYVE-type" evidence="13">
    <location>
        <begin position="167"/>
        <end position="227"/>
    </location>
</feature>
<comment type="subunit">
    <text evidence="10">Component of the ESCRT-0 complex composed of HSE1 and VPS27.</text>
</comment>
<dbReference type="InterPro" id="IPR011011">
    <property type="entry name" value="Znf_FYVE_PHD"/>
</dbReference>
<keyword evidence="4" id="KW-0479">Metal-binding</keyword>
<dbReference type="SUPFAM" id="SSF57903">
    <property type="entry name" value="FYVE/PHD zinc finger"/>
    <property type="match status" value="1"/>
</dbReference>
<evidence type="ECO:0000256" key="11">
    <source>
        <dbReference type="PROSITE-ProRule" id="PRU00091"/>
    </source>
</evidence>
<dbReference type="OrthoDB" id="957735at2759"/>
<dbReference type="GO" id="GO:0043130">
    <property type="term" value="F:ubiquitin binding"/>
    <property type="evidence" value="ECO:0007669"/>
    <property type="project" value="InterPro"/>
</dbReference>
<organism evidence="15 16">
    <name type="scientific">Rhizopus oryzae</name>
    <name type="common">Mucormycosis agent</name>
    <name type="synonym">Rhizopus arrhizus var. delemar</name>
    <dbReference type="NCBI Taxonomy" id="64495"/>
    <lineage>
        <taxon>Eukaryota</taxon>
        <taxon>Fungi</taxon>
        <taxon>Fungi incertae sedis</taxon>
        <taxon>Mucoromycota</taxon>
        <taxon>Mucoromycotina</taxon>
        <taxon>Mucoromycetes</taxon>
        <taxon>Mucorales</taxon>
        <taxon>Mucorineae</taxon>
        <taxon>Rhizopodaceae</taxon>
        <taxon>Rhizopus</taxon>
    </lineage>
</organism>
<dbReference type="Pfam" id="PF00790">
    <property type="entry name" value="VHS"/>
    <property type="match status" value="1"/>
</dbReference>
<evidence type="ECO:0000313" key="15">
    <source>
        <dbReference type="EMBL" id="KAG1539572.1"/>
    </source>
</evidence>
<evidence type="ECO:0000256" key="12">
    <source>
        <dbReference type="SAM" id="MobiDB-lite"/>
    </source>
</evidence>
<dbReference type="Gene3D" id="6.10.140.100">
    <property type="match status" value="1"/>
</dbReference>
<dbReference type="Gene3D" id="3.30.40.10">
    <property type="entry name" value="Zinc/RING finger domain, C3HC4 (zinc finger)"/>
    <property type="match status" value="1"/>
</dbReference>
<evidence type="ECO:0000256" key="4">
    <source>
        <dbReference type="ARBA" id="ARBA00022723"/>
    </source>
</evidence>
<dbReference type="Gene3D" id="1.20.5.1940">
    <property type="match status" value="1"/>
</dbReference>
<dbReference type="GO" id="GO:0008270">
    <property type="term" value="F:zinc ion binding"/>
    <property type="evidence" value="ECO:0007669"/>
    <property type="project" value="UniProtKB-KW"/>
</dbReference>
<evidence type="ECO:0000256" key="10">
    <source>
        <dbReference type="PIRNR" id="PIRNR036956"/>
    </source>
</evidence>
<dbReference type="PROSITE" id="PS50178">
    <property type="entry name" value="ZF_FYVE"/>
    <property type="match status" value="1"/>
</dbReference>
<evidence type="ECO:0000256" key="9">
    <source>
        <dbReference type="ARBA" id="ARBA00023136"/>
    </source>
</evidence>
<evidence type="ECO:0000259" key="13">
    <source>
        <dbReference type="PROSITE" id="PS50178"/>
    </source>
</evidence>
<keyword evidence="6 10" id="KW-0967">Endosome</keyword>
<sequence length="484" mass="54155">MSWWSSSPFDEVVEKATSELLPAGQEDLALYLEISDEIRSKKVNPKDAMRSLKKRLLHKNPNVQLATLSLVDTCVKNGGDTFVREIATREFMDELVSILKAPTGCNLDVKSRILSIIQTWGMASRNKPALSYMYDTYVLLKAEGMTFPPIRENLDSIFLETAAAPEWSDSDVCDRCRTPFTITNRKHHCRRCGGTFCQQCSAKSLPLPQLGINEHVRVCDGCYIKVKLEKAGGSKPPVSTPPQQPSNAKTSTITTATMSTTANDEEEDDDLKKAIELSLKEAEHQKNNYGPGFVQSSPAPKEQETAVEDDPDLAAAIAASLKDLEISSRDQTINNNQNDLSSVDMENILLFSTLMDRIAVTTGDITSDPQVNQLYTQIGTLQPKLVKSLDETLRKRNAFIELHQKLNTVVKAYDQVLEERIAQHQPSYNAHMDYNNYYPIPSTQEHYHQGYYPPPSGEQTHYSSIPTQQPVEQKKVDDSPLIDL</sequence>
<dbReference type="InterPro" id="IPR017455">
    <property type="entry name" value="Znf_FYVE-rel"/>
</dbReference>
<dbReference type="GO" id="GO:0043328">
    <property type="term" value="P:protein transport to vacuole involved in ubiquitin-dependent protein catabolic process via the multivesicular body sorting pathway"/>
    <property type="evidence" value="ECO:0007669"/>
    <property type="project" value="TreeGrafter"/>
</dbReference>
<dbReference type="PIRSF" id="PIRSF036956">
    <property type="entry name" value="Hrs_Vps27"/>
    <property type="match status" value="1"/>
</dbReference>
<dbReference type="Proteomes" id="UP000717996">
    <property type="component" value="Unassembled WGS sequence"/>
</dbReference>
<evidence type="ECO:0000256" key="5">
    <source>
        <dbReference type="ARBA" id="ARBA00022737"/>
    </source>
</evidence>
<dbReference type="Pfam" id="PF21356">
    <property type="entry name" value="Vps27_GAT-like"/>
    <property type="match status" value="1"/>
</dbReference>
<dbReference type="GO" id="GO:0033565">
    <property type="term" value="C:ESCRT-0 complex"/>
    <property type="evidence" value="ECO:0007669"/>
    <property type="project" value="TreeGrafter"/>
</dbReference>
<evidence type="ECO:0000256" key="7">
    <source>
        <dbReference type="ARBA" id="ARBA00022771"/>
    </source>
</evidence>
<evidence type="ECO:0000313" key="16">
    <source>
        <dbReference type="Proteomes" id="UP000717996"/>
    </source>
</evidence>
<dbReference type="InterPro" id="IPR013083">
    <property type="entry name" value="Znf_RING/FYVE/PHD"/>
</dbReference>
<comment type="subcellular location">
    <subcellularLocation>
        <location evidence="1 10">Endosome membrane</location>
        <topology evidence="1 10">Peripheral membrane protein</topology>
        <orientation evidence="1 10">Cytoplasmic side</orientation>
    </subcellularLocation>
</comment>
<comment type="caution">
    <text evidence="15">The sequence shown here is derived from an EMBL/GenBank/DDBJ whole genome shotgun (WGS) entry which is preliminary data.</text>
</comment>
<dbReference type="PANTHER" id="PTHR47794:SF1">
    <property type="entry name" value="VACUOLAR PROTEIN SORTING-ASSOCIATED PROTEIN 27"/>
    <property type="match status" value="1"/>
</dbReference>
<feature type="region of interest" description="Disordered" evidence="12">
    <location>
        <begin position="445"/>
        <end position="484"/>
    </location>
</feature>
<dbReference type="InterPro" id="IPR049425">
    <property type="entry name" value="Vps27_GAT-like"/>
</dbReference>
<comment type="similarity">
    <text evidence="2 10">Belongs to the VPS27 family.</text>
</comment>
<dbReference type="SUPFAM" id="SSF48464">
    <property type="entry name" value="ENTH/VHS domain"/>
    <property type="match status" value="1"/>
</dbReference>
<dbReference type="Pfam" id="PF01363">
    <property type="entry name" value="FYVE"/>
    <property type="match status" value="1"/>
</dbReference>
<feature type="compositionally biased region" description="Low complexity" evidence="12">
    <location>
        <begin position="246"/>
        <end position="262"/>
    </location>
</feature>
<dbReference type="SMART" id="SM00064">
    <property type="entry name" value="FYVE"/>
    <property type="match status" value="1"/>
</dbReference>
<dbReference type="EMBL" id="JAANIT010001589">
    <property type="protein sequence ID" value="KAG1539572.1"/>
    <property type="molecule type" value="Genomic_DNA"/>
</dbReference>
<dbReference type="InterPro" id="IPR017073">
    <property type="entry name" value="HGS/VPS27"/>
</dbReference>
<dbReference type="GO" id="GO:0006623">
    <property type="term" value="P:protein targeting to vacuole"/>
    <property type="evidence" value="ECO:0007669"/>
    <property type="project" value="TreeGrafter"/>
</dbReference>
<dbReference type="InterPro" id="IPR003903">
    <property type="entry name" value="UIM_dom"/>
</dbReference>
<dbReference type="PANTHER" id="PTHR47794">
    <property type="entry name" value="VACUOLAR PROTEIN SORTING-ASSOCIATED PROTEIN 27"/>
    <property type="match status" value="1"/>
</dbReference>
<dbReference type="InterPro" id="IPR000306">
    <property type="entry name" value="Znf_FYVE"/>
</dbReference>
<dbReference type="SMART" id="SM00726">
    <property type="entry name" value="UIM"/>
    <property type="match status" value="2"/>
</dbReference>
<evidence type="ECO:0000256" key="3">
    <source>
        <dbReference type="ARBA" id="ARBA00017753"/>
    </source>
</evidence>
<evidence type="ECO:0000256" key="8">
    <source>
        <dbReference type="ARBA" id="ARBA00022833"/>
    </source>
</evidence>
<reference evidence="15" key="1">
    <citation type="journal article" date="2020" name="Microb. Genom.">
        <title>Genetic diversity of clinical and environmental Mucorales isolates obtained from an investigation of mucormycosis cases among solid organ transplant recipients.</title>
        <authorList>
            <person name="Nguyen M.H."/>
            <person name="Kaul D."/>
            <person name="Muto C."/>
            <person name="Cheng S.J."/>
            <person name="Richter R.A."/>
            <person name="Bruno V.M."/>
            <person name="Liu G."/>
            <person name="Beyhan S."/>
            <person name="Sundermann A.J."/>
            <person name="Mounaud S."/>
            <person name="Pasculle A.W."/>
            <person name="Nierman W.C."/>
            <person name="Driscoll E."/>
            <person name="Cumbie R."/>
            <person name="Clancy C.J."/>
            <person name="Dupont C.L."/>
        </authorList>
    </citation>
    <scope>NUCLEOTIDE SEQUENCE</scope>
    <source>
        <strain evidence="15">GL16</strain>
    </source>
</reference>
<dbReference type="PROSITE" id="PS50330">
    <property type="entry name" value="UIM"/>
    <property type="match status" value="1"/>
</dbReference>
<protein>
    <recommendedName>
        <fullName evidence="3 10">Vacuolar protein sorting-associated protein 27</fullName>
    </recommendedName>
</protein>
<dbReference type="CDD" id="cd16979">
    <property type="entry name" value="VHS_Vps27"/>
    <property type="match status" value="1"/>
</dbReference>
<evidence type="ECO:0000259" key="14">
    <source>
        <dbReference type="PROSITE" id="PS50179"/>
    </source>
</evidence>
<dbReference type="GO" id="GO:0032266">
    <property type="term" value="F:phosphatidylinositol-3-phosphate binding"/>
    <property type="evidence" value="ECO:0007669"/>
    <property type="project" value="TreeGrafter"/>
</dbReference>
<name>A0A9P6Y5A8_RHIOR</name>
<dbReference type="Pfam" id="PF02809">
    <property type="entry name" value="UIM"/>
    <property type="match status" value="2"/>
</dbReference>
<dbReference type="AlphaFoldDB" id="A0A9P6Y5A8"/>
<keyword evidence="5" id="KW-0677">Repeat</keyword>
<evidence type="ECO:0000256" key="1">
    <source>
        <dbReference type="ARBA" id="ARBA00004125"/>
    </source>
</evidence>
<gene>
    <name evidence="15" type="ORF">G6F51_009063</name>
</gene>
<evidence type="ECO:0000256" key="6">
    <source>
        <dbReference type="ARBA" id="ARBA00022753"/>
    </source>
</evidence>
<dbReference type="InterPro" id="IPR008942">
    <property type="entry name" value="ENTH_VHS"/>
</dbReference>
<dbReference type="SMART" id="SM00288">
    <property type="entry name" value="VHS"/>
    <property type="match status" value="1"/>
</dbReference>
<dbReference type="Gene3D" id="1.25.40.90">
    <property type="match status" value="1"/>
</dbReference>
<dbReference type="GO" id="GO:0010008">
    <property type="term" value="C:endosome membrane"/>
    <property type="evidence" value="ECO:0007669"/>
    <property type="project" value="UniProtKB-SubCell"/>
</dbReference>
<evidence type="ECO:0000256" key="2">
    <source>
        <dbReference type="ARBA" id="ARBA00008597"/>
    </source>
</evidence>
<comment type="function">
    <text evidence="10">Component of the ESCRT-0 complex which is the sorting receptor for ubiquitinated cargo proteins at the multivesicular body (MVB) and recruits ESCRT-I to the MVB outer membrane.</text>
</comment>
<dbReference type="InterPro" id="IPR002014">
    <property type="entry name" value="VHS_dom"/>
</dbReference>
<keyword evidence="8" id="KW-0862">Zinc</keyword>
<keyword evidence="9 10" id="KW-0472">Membrane</keyword>
<feature type="region of interest" description="Disordered" evidence="12">
    <location>
        <begin position="232"/>
        <end position="269"/>
    </location>
</feature>
<feature type="compositionally biased region" description="Polar residues" evidence="12">
    <location>
        <begin position="457"/>
        <end position="471"/>
    </location>
</feature>
<keyword evidence="7 11" id="KW-0863">Zinc-finger</keyword>
<accession>A0A9P6Y5A8</accession>
<dbReference type="PROSITE" id="PS50179">
    <property type="entry name" value="VHS"/>
    <property type="match status" value="1"/>
</dbReference>
<feature type="region of interest" description="Disordered" evidence="12">
    <location>
        <begin position="285"/>
        <end position="308"/>
    </location>
</feature>